<evidence type="ECO:0000313" key="3">
    <source>
        <dbReference type="Proteomes" id="UP000268285"/>
    </source>
</evidence>
<dbReference type="InterPro" id="IPR025948">
    <property type="entry name" value="HTH-like_dom"/>
</dbReference>
<organism evidence="2 3">
    <name type="scientific">Mycobacterium pseudokansasii</name>
    <dbReference type="NCBI Taxonomy" id="2341080"/>
    <lineage>
        <taxon>Bacteria</taxon>
        <taxon>Bacillati</taxon>
        <taxon>Actinomycetota</taxon>
        <taxon>Actinomycetes</taxon>
        <taxon>Mycobacteriales</taxon>
        <taxon>Mycobacteriaceae</taxon>
        <taxon>Mycobacterium</taxon>
    </lineage>
</organism>
<accession>A0A498QU11</accession>
<dbReference type="Pfam" id="PF13276">
    <property type="entry name" value="HTH_21"/>
    <property type="match status" value="1"/>
</dbReference>
<feature type="domain" description="HTH-like" evidence="1">
    <location>
        <begin position="40"/>
        <end position="79"/>
    </location>
</feature>
<dbReference type="AlphaFoldDB" id="A0A498QU11"/>
<protein>
    <recommendedName>
        <fullName evidence="1">HTH-like domain-containing protein</fullName>
    </recommendedName>
</protein>
<gene>
    <name evidence="2" type="ORF">LAUMK142_03584</name>
</gene>
<evidence type="ECO:0000259" key="1">
    <source>
        <dbReference type="Pfam" id="PF13276"/>
    </source>
</evidence>
<dbReference type="EMBL" id="UPHU01000001">
    <property type="protein sequence ID" value="VBA52494.1"/>
    <property type="molecule type" value="Genomic_DNA"/>
</dbReference>
<sequence length="85" mass="9522">MADDRQKAKRDNRFHVGAIDSQLGGGHLRRFVAGQEQDECRRILWIFWSSDGVYGAPRILADLRADGEQVTRKTLAALLCTGHKA</sequence>
<proteinExistence type="predicted"/>
<dbReference type="OrthoDB" id="4281720at2"/>
<name>A0A498QU11_9MYCO</name>
<dbReference type="Proteomes" id="UP000268285">
    <property type="component" value="Unassembled WGS sequence"/>
</dbReference>
<keyword evidence="3" id="KW-1185">Reference proteome</keyword>
<reference evidence="2 3" key="1">
    <citation type="submission" date="2018-09" db="EMBL/GenBank/DDBJ databases">
        <authorList>
            <person name="Tagini F."/>
        </authorList>
    </citation>
    <scope>NUCLEOTIDE SEQUENCE [LARGE SCALE GENOMIC DNA]</scope>
    <source>
        <strain evidence="2 3">MK142</strain>
    </source>
</reference>
<dbReference type="RefSeq" id="WP_122502363.1">
    <property type="nucleotide sequence ID" value="NZ_UPHU01000001.1"/>
</dbReference>
<evidence type="ECO:0000313" key="2">
    <source>
        <dbReference type="EMBL" id="VBA52494.1"/>
    </source>
</evidence>